<evidence type="ECO:0000313" key="5">
    <source>
        <dbReference type="EMBL" id="MFC6094509.1"/>
    </source>
</evidence>
<dbReference type="SUPFAM" id="SSF51735">
    <property type="entry name" value="NAD(P)-binding Rossmann-fold domains"/>
    <property type="match status" value="1"/>
</dbReference>
<dbReference type="Pfam" id="PF01408">
    <property type="entry name" value="GFO_IDH_MocA"/>
    <property type="match status" value="1"/>
</dbReference>
<feature type="region of interest" description="Disordered" evidence="2">
    <location>
        <begin position="346"/>
        <end position="388"/>
    </location>
</feature>
<evidence type="ECO:0000256" key="1">
    <source>
        <dbReference type="ARBA" id="ARBA00010928"/>
    </source>
</evidence>
<keyword evidence="6" id="KW-1185">Reference proteome</keyword>
<dbReference type="InterPro" id="IPR000683">
    <property type="entry name" value="Gfo/Idh/MocA-like_OxRdtase_N"/>
</dbReference>
<dbReference type="Gene3D" id="3.40.50.720">
    <property type="entry name" value="NAD(P)-binding Rossmann-like Domain"/>
    <property type="match status" value="1"/>
</dbReference>
<dbReference type="Proteomes" id="UP001596220">
    <property type="component" value="Unassembled WGS sequence"/>
</dbReference>
<dbReference type="EMBL" id="JBHSQO010000065">
    <property type="protein sequence ID" value="MFC6094509.1"/>
    <property type="molecule type" value="Genomic_DNA"/>
</dbReference>
<sequence length="476" mass="50424">MRSNSGGRSRRRYAVVGAGHRAALYVEALAGEYADVGAVVAWCDPSPTRMSYYDAVLGHAPARYAPERFADLLREQRPDAVIVTSPDATHHHYAVAALRAGCDVVVEKPLTTTAEGARAISDAVRESGGELVVTFNYRYSPRNEEVRRLIAAGAVGEVTSVHFEWVLDTVHGADYFRRWHRDKAHSGGLLVHKASHHFDLVNWWLHDVPSTVFALGGLRFYGAGNAARRGLGARPERSTGAPGADRDPFALDLAADDVLRRLYLEAEADDGYLRDRDVFSGGITTEDNLSVVVGYGSGASLSYSLNAHSPWEGYRVAVNGTEGRVELDVVERGHVLPAGAAGVVGRPAVDPSATPDRRTPGVSAAGSVSPALSELAGSGSTGSAANPRPAGERLLLQRHWSVAEEVPVPQGDGPHGGGDAHLLDDVFRPGTAPDPLGRRAGVVDGLRSAGVGIAANLSLRTGQVVRISDLELSPDG</sequence>
<dbReference type="Gene3D" id="3.30.360.10">
    <property type="entry name" value="Dihydrodipicolinate Reductase, domain 2"/>
    <property type="match status" value="1"/>
</dbReference>
<feature type="domain" description="Gfo/Idh/MocA-like oxidoreductase C-terminal" evidence="4">
    <location>
        <begin position="147"/>
        <end position="331"/>
    </location>
</feature>
<proteinExistence type="inferred from homology"/>
<dbReference type="RefSeq" id="WP_380642828.1">
    <property type="nucleotide sequence ID" value="NZ_JBHSQO010000065.1"/>
</dbReference>
<name>A0ABW1PG62_9PSEU</name>
<dbReference type="InterPro" id="IPR004104">
    <property type="entry name" value="Gfo/Idh/MocA-like_OxRdtase_C"/>
</dbReference>
<accession>A0ABW1PG62</accession>
<gene>
    <name evidence="5" type="ORF">ACFP3R_35035</name>
</gene>
<dbReference type="SUPFAM" id="SSF55347">
    <property type="entry name" value="Glyceraldehyde-3-phosphate dehydrogenase-like, C-terminal domain"/>
    <property type="match status" value="1"/>
</dbReference>
<evidence type="ECO:0000259" key="3">
    <source>
        <dbReference type="Pfam" id="PF01408"/>
    </source>
</evidence>
<reference evidence="6" key="1">
    <citation type="journal article" date="2019" name="Int. J. Syst. Evol. Microbiol.">
        <title>The Global Catalogue of Microorganisms (GCM) 10K type strain sequencing project: providing services to taxonomists for standard genome sequencing and annotation.</title>
        <authorList>
            <consortium name="The Broad Institute Genomics Platform"/>
            <consortium name="The Broad Institute Genome Sequencing Center for Infectious Disease"/>
            <person name="Wu L."/>
            <person name="Ma J."/>
        </authorList>
    </citation>
    <scope>NUCLEOTIDE SEQUENCE [LARGE SCALE GENOMIC DNA]</scope>
    <source>
        <strain evidence="6">CGMCC 4.7246</strain>
    </source>
</reference>
<dbReference type="PANTHER" id="PTHR43377">
    <property type="entry name" value="BILIVERDIN REDUCTASE A"/>
    <property type="match status" value="1"/>
</dbReference>
<dbReference type="InterPro" id="IPR036291">
    <property type="entry name" value="NAD(P)-bd_dom_sf"/>
</dbReference>
<dbReference type="Pfam" id="PF02894">
    <property type="entry name" value="GFO_IDH_MocA_C"/>
    <property type="match status" value="1"/>
</dbReference>
<evidence type="ECO:0000313" key="6">
    <source>
        <dbReference type="Proteomes" id="UP001596220"/>
    </source>
</evidence>
<evidence type="ECO:0000256" key="2">
    <source>
        <dbReference type="SAM" id="MobiDB-lite"/>
    </source>
</evidence>
<feature type="domain" description="Gfo/Idh/MocA-like oxidoreductase N-terminal" evidence="3">
    <location>
        <begin position="12"/>
        <end position="134"/>
    </location>
</feature>
<organism evidence="5 6">
    <name type="scientific">Saccharothrix lopnurensis</name>
    <dbReference type="NCBI Taxonomy" id="1670621"/>
    <lineage>
        <taxon>Bacteria</taxon>
        <taxon>Bacillati</taxon>
        <taxon>Actinomycetota</taxon>
        <taxon>Actinomycetes</taxon>
        <taxon>Pseudonocardiales</taxon>
        <taxon>Pseudonocardiaceae</taxon>
        <taxon>Saccharothrix</taxon>
    </lineage>
</organism>
<evidence type="ECO:0000259" key="4">
    <source>
        <dbReference type="Pfam" id="PF02894"/>
    </source>
</evidence>
<comment type="caution">
    <text evidence="5">The sequence shown here is derived from an EMBL/GenBank/DDBJ whole genome shotgun (WGS) entry which is preliminary data.</text>
</comment>
<protein>
    <submittedName>
        <fullName evidence="5">Gfo/Idh/MocA family protein</fullName>
    </submittedName>
</protein>
<comment type="similarity">
    <text evidence="1">Belongs to the Gfo/Idh/MocA family.</text>
</comment>
<dbReference type="PANTHER" id="PTHR43377:SF2">
    <property type="entry name" value="BINDING ROSSMANN FOLD OXIDOREDUCTASE, PUTATIVE (AFU_ORTHOLOGUE AFUA_4G00560)-RELATED"/>
    <property type="match status" value="1"/>
</dbReference>
<dbReference type="InterPro" id="IPR051450">
    <property type="entry name" value="Gfo/Idh/MocA_Oxidoreductases"/>
</dbReference>